<keyword evidence="3" id="KW-1185">Reference proteome</keyword>
<evidence type="ECO:0000313" key="3">
    <source>
        <dbReference type="Proteomes" id="UP001180481"/>
    </source>
</evidence>
<dbReference type="InterPro" id="IPR017259">
    <property type="entry name" value="UCP037672"/>
</dbReference>
<dbReference type="EMBL" id="CP133721">
    <property type="protein sequence ID" value="WMW78678.1"/>
    <property type="molecule type" value="Genomic_DNA"/>
</dbReference>
<proteinExistence type="predicted"/>
<feature type="transmembrane region" description="Helical" evidence="1">
    <location>
        <begin position="79"/>
        <end position="99"/>
    </location>
</feature>
<feature type="transmembrane region" description="Helical" evidence="1">
    <location>
        <begin position="111"/>
        <end position="131"/>
    </location>
</feature>
<organism evidence="2 3">
    <name type="scientific">Flavobacterium nakdongensis</name>
    <dbReference type="NCBI Taxonomy" id="3073563"/>
    <lineage>
        <taxon>Bacteria</taxon>
        <taxon>Pseudomonadati</taxon>
        <taxon>Bacteroidota</taxon>
        <taxon>Flavobacteriia</taxon>
        <taxon>Flavobacteriales</taxon>
        <taxon>Flavobacteriaceae</taxon>
        <taxon>Flavobacterium</taxon>
    </lineage>
</organism>
<dbReference type="RefSeq" id="WP_309532973.1">
    <property type="nucleotide sequence ID" value="NZ_CP133721.1"/>
</dbReference>
<gene>
    <name evidence="2" type="ORF">RF683_04345</name>
</gene>
<evidence type="ECO:0000256" key="1">
    <source>
        <dbReference type="SAM" id="Phobius"/>
    </source>
</evidence>
<accession>A0ABY9RBR5</accession>
<name>A0ABY9RBR5_9FLAO</name>
<feature type="transmembrane region" description="Helical" evidence="1">
    <location>
        <begin position="50"/>
        <end position="73"/>
    </location>
</feature>
<dbReference type="Proteomes" id="UP001180481">
    <property type="component" value="Chromosome"/>
</dbReference>
<evidence type="ECO:0000313" key="2">
    <source>
        <dbReference type="EMBL" id="WMW78678.1"/>
    </source>
</evidence>
<keyword evidence="1" id="KW-1133">Transmembrane helix</keyword>
<dbReference type="Pfam" id="PF12650">
    <property type="entry name" value="DUF3784"/>
    <property type="match status" value="1"/>
</dbReference>
<reference evidence="2" key="1">
    <citation type="submission" date="2023-09" db="EMBL/GenBank/DDBJ databases">
        <title>Flavobacterium sp. 20NA77.7 isolated from freshwater.</title>
        <authorList>
            <person name="Le V."/>
            <person name="Ko S.-R."/>
            <person name="Ahn C.-Y."/>
            <person name="Oh H.-M."/>
        </authorList>
    </citation>
    <scope>NUCLEOTIDE SEQUENCE</scope>
    <source>
        <strain evidence="2">20NA77.7</strain>
    </source>
</reference>
<feature type="transmembrane region" description="Helical" evidence="1">
    <location>
        <begin position="6"/>
        <end position="29"/>
    </location>
</feature>
<sequence length="242" mass="27634">MLFPILFISILLTGIGFLVTEENASYLLSGYNTMSEEERKQFDIRGYIPFFKKFHIFLGTSLCSIGLVIYYFIDADISGLFMGIYPILAYTYFIWISNKKYSHSTSTKQRILLYAVMTGLLALIIGILYGFQETLKENELHTSATKIELTGSYGATLQKQDILAVYLVNELPPMAHKTNGFALETVKKGYFRTQIGEKVKLLLNSNQKPILLIETKDHEKIYYSAKTKSNRILYQTLKKALP</sequence>
<keyword evidence="1" id="KW-0812">Transmembrane</keyword>
<protein>
    <submittedName>
        <fullName evidence="2">DUF3784 domain-containing protein</fullName>
    </submittedName>
</protein>
<keyword evidence="1" id="KW-0472">Membrane</keyword>